<feature type="transmembrane region" description="Helical" evidence="9">
    <location>
        <begin position="76"/>
        <end position="94"/>
    </location>
</feature>
<dbReference type="InterPro" id="IPR032807">
    <property type="entry name" value="GNVR"/>
</dbReference>
<evidence type="ECO:0000256" key="7">
    <source>
        <dbReference type="ARBA" id="ARBA00023137"/>
    </source>
</evidence>
<evidence type="ECO:0000259" key="11">
    <source>
        <dbReference type="Pfam" id="PF13807"/>
    </source>
</evidence>
<evidence type="ECO:0000256" key="6">
    <source>
        <dbReference type="ARBA" id="ARBA00022840"/>
    </source>
</evidence>
<dbReference type="Gene3D" id="3.40.50.300">
    <property type="entry name" value="P-loop containing nucleotide triphosphate hydrolases"/>
    <property type="match status" value="1"/>
</dbReference>
<evidence type="ECO:0000256" key="3">
    <source>
        <dbReference type="ARBA" id="ARBA00022679"/>
    </source>
</evidence>
<evidence type="ECO:0000256" key="9">
    <source>
        <dbReference type="SAM" id="Phobius"/>
    </source>
</evidence>
<feature type="domain" description="Tyrosine-protein kinase G-rich" evidence="11">
    <location>
        <begin position="24"/>
        <end position="97"/>
    </location>
</feature>
<evidence type="ECO:0000256" key="5">
    <source>
        <dbReference type="ARBA" id="ARBA00022777"/>
    </source>
</evidence>
<evidence type="ECO:0000313" key="12">
    <source>
        <dbReference type="EMBL" id="SPJ23052.1"/>
    </source>
</evidence>
<dbReference type="GO" id="GO:0004715">
    <property type="term" value="F:non-membrane spanning protein tyrosine kinase activity"/>
    <property type="evidence" value="ECO:0007669"/>
    <property type="project" value="UniProtKB-EC"/>
</dbReference>
<dbReference type="Pfam" id="PF13807">
    <property type="entry name" value="GNVR"/>
    <property type="match status" value="1"/>
</dbReference>
<keyword evidence="9" id="KW-0812">Transmembrane</keyword>
<evidence type="ECO:0000313" key="13">
    <source>
        <dbReference type="Proteomes" id="UP000244912"/>
    </source>
</evidence>
<keyword evidence="13" id="KW-1185">Reference proteome</keyword>
<keyword evidence="4" id="KW-0547">Nucleotide-binding</keyword>
<dbReference type="EC" id="2.7.10.2" evidence="2"/>
<comment type="catalytic activity">
    <reaction evidence="8">
        <text>L-tyrosyl-[protein] + ATP = O-phospho-L-tyrosyl-[protein] + ADP + H(+)</text>
        <dbReference type="Rhea" id="RHEA:10596"/>
        <dbReference type="Rhea" id="RHEA-COMP:10136"/>
        <dbReference type="Rhea" id="RHEA-COMP:20101"/>
        <dbReference type="ChEBI" id="CHEBI:15378"/>
        <dbReference type="ChEBI" id="CHEBI:30616"/>
        <dbReference type="ChEBI" id="CHEBI:46858"/>
        <dbReference type="ChEBI" id="CHEBI:61978"/>
        <dbReference type="ChEBI" id="CHEBI:456216"/>
        <dbReference type="EC" id="2.7.10.2"/>
    </reaction>
</comment>
<keyword evidence="5 12" id="KW-0418">Kinase</keyword>
<dbReference type="CDD" id="cd05387">
    <property type="entry name" value="BY-kinase"/>
    <property type="match status" value="1"/>
</dbReference>
<dbReference type="GO" id="GO:0005886">
    <property type="term" value="C:plasma membrane"/>
    <property type="evidence" value="ECO:0007669"/>
    <property type="project" value="TreeGrafter"/>
</dbReference>
<dbReference type="InterPro" id="IPR050445">
    <property type="entry name" value="Bact_polysacc_biosynth/exp"/>
</dbReference>
<accession>A0A2R8BSC6</accession>
<dbReference type="Proteomes" id="UP000244912">
    <property type="component" value="Unassembled WGS sequence"/>
</dbReference>
<feature type="domain" description="AAA" evidence="10">
    <location>
        <begin position="174"/>
        <end position="292"/>
    </location>
</feature>
<evidence type="ECO:0000256" key="2">
    <source>
        <dbReference type="ARBA" id="ARBA00011903"/>
    </source>
</evidence>
<organism evidence="12 13">
    <name type="scientific">Palleronia abyssalis</name>
    <dbReference type="NCBI Taxonomy" id="1501240"/>
    <lineage>
        <taxon>Bacteria</taxon>
        <taxon>Pseudomonadati</taxon>
        <taxon>Pseudomonadota</taxon>
        <taxon>Alphaproteobacteria</taxon>
        <taxon>Rhodobacterales</taxon>
        <taxon>Roseobacteraceae</taxon>
        <taxon>Palleronia</taxon>
    </lineage>
</organism>
<dbReference type="AlphaFoldDB" id="A0A2R8BSC6"/>
<gene>
    <name evidence="12" type="primary">ptk_1</name>
    <name evidence="12" type="ORF">PAA8504_00857</name>
</gene>
<reference evidence="12 13" key="1">
    <citation type="submission" date="2018-03" db="EMBL/GenBank/DDBJ databases">
        <authorList>
            <person name="Keele B.F."/>
        </authorList>
    </citation>
    <scope>NUCLEOTIDE SEQUENCE [LARGE SCALE GENOMIC DNA]</scope>
    <source>
        <strain evidence="12 13">CECT 8504</strain>
    </source>
</reference>
<evidence type="ECO:0000256" key="8">
    <source>
        <dbReference type="ARBA" id="ARBA00051245"/>
    </source>
</evidence>
<keyword evidence="7" id="KW-0829">Tyrosine-protein kinase</keyword>
<dbReference type="GO" id="GO:0005524">
    <property type="term" value="F:ATP binding"/>
    <property type="evidence" value="ECO:0007669"/>
    <property type="project" value="UniProtKB-KW"/>
</dbReference>
<evidence type="ECO:0000256" key="4">
    <source>
        <dbReference type="ARBA" id="ARBA00022741"/>
    </source>
</evidence>
<evidence type="ECO:0000259" key="10">
    <source>
        <dbReference type="Pfam" id="PF13614"/>
    </source>
</evidence>
<dbReference type="PANTHER" id="PTHR32309:SF13">
    <property type="entry name" value="FERRIC ENTEROBACTIN TRANSPORT PROTEIN FEPE"/>
    <property type="match status" value="1"/>
</dbReference>
<dbReference type="SUPFAM" id="SSF52540">
    <property type="entry name" value="P-loop containing nucleoside triphosphate hydrolases"/>
    <property type="match status" value="1"/>
</dbReference>
<comment type="similarity">
    <text evidence="1">Belongs to the CpsD/CapB family.</text>
</comment>
<evidence type="ECO:0000256" key="1">
    <source>
        <dbReference type="ARBA" id="ARBA00007316"/>
    </source>
</evidence>
<keyword evidence="9" id="KW-1133">Transmembrane helix</keyword>
<keyword evidence="6" id="KW-0067">ATP-binding</keyword>
<dbReference type="EMBL" id="ONZF01000002">
    <property type="protein sequence ID" value="SPJ23052.1"/>
    <property type="molecule type" value="Genomic_DNA"/>
</dbReference>
<keyword evidence="9" id="KW-0472">Membrane</keyword>
<dbReference type="InterPro" id="IPR027417">
    <property type="entry name" value="P-loop_NTPase"/>
</dbReference>
<protein>
    <recommendedName>
        <fullName evidence="2">non-specific protein-tyrosine kinase</fullName>
        <ecNumber evidence="2">2.7.10.2</ecNumber>
    </recommendedName>
</protein>
<proteinExistence type="inferred from homology"/>
<dbReference type="NCBIfam" id="TIGR01007">
    <property type="entry name" value="eps_fam"/>
    <property type="match status" value="1"/>
</dbReference>
<name>A0A2R8BSC6_9RHOB</name>
<dbReference type="PANTHER" id="PTHR32309">
    <property type="entry name" value="TYROSINE-PROTEIN KINASE"/>
    <property type="match status" value="1"/>
</dbReference>
<keyword evidence="3 12" id="KW-0808">Transferase</keyword>
<dbReference type="Pfam" id="PF13614">
    <property type="entry name" value="AAA_31"/>
    <property type="match status" value="1"/>
</dbReference>
<dbReference type="InterPro" id="IPR025669">
    <property type="entry name" value="AAA_dom"/>
</dbReference>
<dbReference type="InterPro" id="IPR005702">
    <property type="entry name" value="Wzc-like_C"/>
</dbReference>
<sequence>MRSSVDRLEQQVSSQSDDLVRLQQAEREVQATRTLYETFLTRLKEATVQRGLQQADSRVLSEAIPGRYVSPQKSRIVLVSVMLGLALGAALVFMRQFMNKGYRTADDLEAGTALPVFGQIPKMPIKRRSHLITYLNDKPASAAAEAVRNLRTSILLASPNQAPQVIMSTSSLPGEGKTTQAICLAHNFAGLNKKVLLIEGDVRRRTLNEYFKVESNKPGIVTALGRESGDISDLVVRDPRMNVDVLLGEKSTLNAADLFSTGKFDEFLDRMRDAYDFIIVDTPPVLIVPEARVIGQSVDAIIFSVAWDRTSRLQLKESLRQLDRAKLDVAGLVLAQIDPAGMKRYGYGGKYGTYSTYSSSYYDQ</sequence>